<evidence type="ECO:0000313" key="18">
    <source>
        <dbReference type="EMBL" id="PZQ77307.1"/>
    </source>
</evidence>
<dbReference type="GO" id="GO:0009060">
    <property type="term" value="P:aerobic respiration"/>
    <property type="evidence" value="ECO:0007669"/>
    <property type="project" value="InterPro"/>
</dbReference>
<keyword evidence="11" id="KW-0408">Iron</keyword>
<feature type="transmembrane region" description="Helical" evidence="16">
    <location>
        <begin position="43"/>
        <end position="65"/>
    </location>
</feature>
<dbReference type="Gene3D" id="1.20.210.10">
    <property type="entry name" value="Cytochrome c oxidase-like, subunit I domain"/>
    <property type="match status" value="1"/>
</dbReference>
<feature type="transmembrane region" description="Helical" evidence="16">
    <location>
        <begin position="477"/>
        <end position="501"/>
    </location>
</feature>
<feature type="transmembrane region" description="Helical" evidence="16">
    <location>
        <begin position="742"/>
        <end position="762"/>
    </location>
</feature>
<evidence type="ECO:0000256" key="7">
    <source>
        <dbReference type="ARBA" id="ARBA00022692"/>
    </source>
</evidence>
<dbReference type="InterPro" id="IPR035973">
    <property type="entry name" value="Cyt_c_oxidase_su3-like_sf"/>
</dbReference>
<protein>
    <submittedName>
        <fullName evidence="18">Cytochrome ubiquinol oxidase subunit I</fullName>
    </submittedName>
</protein>
<comment type="caution">
    <text evidence="18">The sequence shown here is derived from an EMBL/GenBank/DDBJ whole genome shotgun (WGS) entry which is preliminary data.</text>
</comment>
<evidence type="ECO:0000256" key="10">
    <source>
        <dbReference type="ARBA" id="ARBA00022989"/>
    </source>
</evidence>
<dbReference type="InterPro" id="IPR023615">
    <property type="entry name" value="Cyt_c_Oxase_su1_BS"/>
</dbReference>
<keyword evidence="12" id="KW-0186">Copper</keyword>
<dbReference type="AlphaFoldDB" id="A0A2W5S3H3"/>
<dbReference type="Pfam" id="PF00115">
    <property type="entry name" value="COX1"/>
    <property type="match status" value="1"/>
</dbReference>
<evidence type="ECO:0000256" key="1">
    <source>
        <dbReference type="ARBA" id="ARBA00004651"/>
    </source>
</evidence>
<dbReference type="PRINTS" id="PR01165">
    <property type="entry name" value="CYCOXIDASEI"/>
</dbReference>
<evidence type="ECO:0000256" key="13">
    <source>
        <dbReference type="ARBA" id="ARBA00023136"/>
    </source>
</evidence>
<dbReference type="PANTHER" id="PTHR10422:SF35">
    <property type="entry name" value="CYTOCHROME BO(3) UBIQUINOL OXIDASE SUBUNIT 1"/>
    <property type="match status" value="1"/>
</dbReference>
<name>A0A2W5S3H3_VARPD</name>
<keyword evidence="10 16" id="KW-1133">Transmembrane helix</keyword>
<dbReference type="PROSITE" id="PS00077">
    <property type="entry name" value="COX1_CUB"/>
    <property type="match status" value="1"/>
</dbReference>
<organism evidence="18 19">
    <name type="scientific">Variovorax paradoxus</name>
    <dbReference type="NCBI Taxonomy" id="34073"/>
    <lineage>
        <taxon>Bacteria</taxon>
        <taxon>Pseudomonadati</taxon>
        <taxon>Pseudomonadota</taxon>
        <taxon>Betaproteobacteria</taxon>
        <taxon>Burkholderiales</taxon>
        <taxon>Comamonadaceae</taxon>
        <taxon>Variovorax</taxon>
    </lineage>
</organism>
<feature type="transmembrane region" description="Helical" evidence="16">
    <location>
        <begin position="92"/>
        <end position="114"/>
    </location>
</feature>
<feature type="transmembrane region" description="Helical" evidence="16">
    <location>
        <begin position="256"/>
        <end position="277"/>
    </location>
</feature>
<feature type="transmembrane region" description="Helical" evidence="16">
    <location>
        <begin position="589"/>
        <end position="606"/>
    </location>
</feature>
<feature type="domain" description="Cytochrome oxidase subunit I profile" evidence="17">
    <location>
        <begin position="26"/>
        <end position="537"/>
    </location>
</feature>
<feature type="transmembrane region" description="Helical" evidence="16">
    <location>
        <begin position="774"/>
        <end position="798"/>
    </location>
</feature>
<dbReference type="SUPFAM" id="SSF81452">
    <property type="entry name" value="Cytochrome c oxidase subunit III-like"/>
    <property type="match status" value="1"/>
</dbReference>
<keyword evidence="7 14" id="KW-0812">Transmembrane</keyword>
<feature type="transmembrane region" description="Helical" evidence="16">
    <location>
        <begin position="172"/>
        <end position="198"/>
    </location>
</feature>
<evidence type="ECO:0000256" key="5">
    <source>
        <dbReference type="ARBA" id="ARBA00022617"/>
    </source>
</evidence>
<dbReference type="PANTHER" id="PTHR10422">
    <property type="entry name" value="CYTOCHROME C OXIDASE SUBUNIT 1"/>
    <property type="match status" value="1"/>
</dbReference>
<comment type="subcellular location">
    <subcellularLocation>
        <location evidence="1">Cell membrane</location>
        <topology evidence="1">Multi-pass membrane protein</topology>
    </subcellularLocation>
</comment>
<evidence type="ECO:0000256" key="14">
    <source>
        <dbReference type="RuleBase" id="RU000370"/>
    </source>
</evidence>
<evidence type="ECO:0000256" key="15">
    <source>
        <dbReference type="SAM" id="MobiDB-lite"/>
    </source>
</evidence>
<evidence type="ECO:0000256" key="8">
    <source>
        <dbReference type="ARBA" id="ARBA00022723"/>
    </source>
</evidence>
<feature type="transmembrane region" description="Helical" evidence="16">
    <location>
        <begin position="661"/>
        <end position="682"/>
    </location>
</feature>
<accession>A0A2W5S3H3</accession>
<dbReference type="GO" id="GO:0005886">
    <property type="term" value="C:plasma membrane"/>
    <property type="evidence" value="ECO:0007669"/>
    <property type="project" value="UniProtKB-SubCell"/>
</dbReference>
<dbReference type="GO" id="GO:0004129">
    <property type="term" value="F:cytochrome-c oxidase activity"/>
    <property type="evidence" value="ECO:0007669"/>
    <property type="project" value="InterPro"/>
</dbReference>
<sequence>MQEESGRFPSTLPRPPGEREALERAWEGPRGWRRFTAVNNTHIGAHYIVAAMVFFVLGGILALLMRAQLAVPDNDLVGAATYNQLFTMHGTVMMFLFAVPIVEAIAVYLLPGMLGARDLPFPRLSAYAFWAYAIGGLAFFCTVFFGASPDGGWFMYPPLTSKQYSPGVGADFWLLGIGFIEISAIAGAIELIIGILFTRAPGMTLGRMPVFAWAVLVSALMIVFAFPAVIAATTLLELERAFDWPFFLPQRGGDPVLWQHLFWFFGHPEVYIIFLPAAGMVSMMVPTMAGTPLVGQRAVVWALVGVGVVSFLLWIHHMFATGIGITALVLTSMASFLVAIPSGLQVFAWIATFWRGRVRAQSPTLFLLGFHFIFVLGGLTGVMVAVLPFDWQAHDSYFIVAHLHYVLIGGMVFPVFAAIYYWLPVFNGARLSERLGRWVFGLMFGGFNLAFFPMHIAGLLGMPRRVYTYADGLGWGLLNLLSTVGAFVFALGVLLCFVDAVRTLRRPDRDHGNPWRAGTLEWLPPRDYGVRSIPQVSGTEPLWDRPTLAEEVEAGRHWLPGTVFGGRETLVTSARAARPLHLLRLPTDGWPPFLAAVGTAGFFLLLTVEWVVAAFAFGAVALASMVVWLWGSDRAAPADHAEVGTGVFVPVGATGRGSHSWWAVVVLGVVDFAILASFLYTYVHLAMALDVCPPPGASLAPAAASGANAALLVAGSLLMAWSTRARLGEGARVQRGLRLRTVLALLCAAGAFASALSGHAAVGLRPTADGWSAAVGVLLAYQGFHLVVLAVVGVYLVARSASGHLGPRARATLDNVALLWHIATAQGLLSEATVRGVPAWLG</sequence>
<dbReference type="GO" id="GO:0015990">
    <property type="term" value="P:electron transport coupled proton transport"/>
    <property type="evidence" value="ECO:0007669"/>
    <property type="project" value="TreeGrafter"/>
</dbReference>
<keyword evidence="8" id="KW-0479">Metal-binding</keyword>
<dbReference type="InterPro" id="IPR013833">
    <property type="entry name" value="Cyt_c_oxidase_su3_a-hlx"/>
</dbReference>
<dbReference type="InterPro" id="IPR023616">
    <property type="entry name" value="Cyt_c_oxase-like_su1_dom"/>
</dbReference>
<evidence type="ECO:0000256" key="4">
    <source>
        <dbReference type="ARBA" id="ARBA00022475"/>
    </source>
</evidence>
<keyword evidence="13 16" id="KW-0472">Membrane</keyword>
<gene>
    <name evidence="18" type="ORF">DI563_04205</name>
</gene>
<dbReference type="GO" id="GO:0046872">
    <property type="term" value="F:metal ion binding"/>
    <property type="evidence" value="ECO:0007669"/>
    <property type="project" value="UniProtKB-KW"/>
</dbReference>
<comment type="similarity">
    <text evidence="2 14">Belongs to the heme-copper respiratory oxidase family.</text>
</comment>
<feature type="transmembrane region" description="Helical" evidence="16">
    <location>
        <begin position="210"/>
        <end position="236"/>
    </location>
</feature>
<keyword evidence="6 14" id="KW-0679">Respiratory chain</keyword>
<keyword evidence="3 14" id="KW-0813">Transport</keyword>
<feature type="transmembrane region" description="Helical" evidence="16">
    <location>
        <begin position="126"/>
        <end position="147"/>
    </location>
</feature>
<feature type="transmembrane region" description="Helical" evidence="16">
    <location>
        <begin position="702"/>
        <end position="721"/>
    </location>
</feature>
<dbReference type="EMBL" id="QFPP01000024">
    <property type="protein sequence ID" value="PZQ77307.1"/>
    <property type="molecule type" value="Genomic_DNA"/>
</dbReference>
<evidence type="ECO:0000256" key="11">
    <source>
        <dbReference type="ARBA" id="ARBA00023004"/>
    </source>
</evidence>
<proteinExistence type="inferred from homology"/>
<dbReference type="GO" id="GO:0022904">
    <property type="term" value="P:respiratory electron transport chain"/>
    <property type="evidence" value="ECO:0007669"/>
    <property type="project" value="InterPro"/>
</dbReference>
<feature type="transmembrane region" description="Helical" evidence="16">
    <location>
        <begin position="298"/>
        <end position="319"/>
    </location>
</feature>
<feature type="transmembrane region" description="Helical" evidence="16">
    <location>
        <begin position="325"/>
        <end position="353"/>
    </location>
</feature>
<feature type="region of interest" description="Disordered" evidence="15">
    <location>
        <begin position="1"/>
        <end position="20"/>
    </location>
</feature>
<dbReference type="SUPFAM" id="SSF81442">
    <property type="entry name" value="Cytochrome c oxidase subunit I-like"/>
    <property type="match status" value="1"/>
</dbReference>
<dbReference type="PROSITE" id="PS50855">
    <property type="entry name" value="COX1"/>
    <property type="match status" value="1"/>
</dbReference>
<evidence type="ECO:0000256" key="12">
    <source>
        <dbReference type="ARBA" id="ARBA00023008"/>
    </source>
</evidence>
<keyword evidence="4" id="KW-1003">Cell membrane</keyword>
<evidence type="ECO:0000256" key="16">
    <source>
        <dbReference type="SAM" id="Phobius"/>
    </source>
</evidence>
<dbReference type="GO" id="GO:0020037">
    <property type="term" value="F:heme binding"/>
    <property type="evidence" value="ECO:0007669"/>
    <property type="project" value="InterPro"/>
</dbReference>
<dbReference type="Proteomes" id="UP000249135">
    <property type="component" value="Unassembled WGS sequence"/>
</dbReference>
<dbReference type="InterPro" id="IPR000883">
    <property type="entry name" value="Cyt_C_Oxase_1"/>
</dbReference>
<feature type="transmembrane region" description="Helical" evidence="16">
    <location>
        <begin position="435"/>
        <end position="457"/>
    </location>
</feature>
<evidence type="ECO:0000313" key="19">
    <source>
        <dbReference type="Proteomes" id="UP000249135"/>
    </source>
</evidence>
<feature type="transmembrane region" description="Helical" evidence="16">
    <location>
        <begin position="399"/>
        <end position="423"/>
    </location>
</feature>
<dbReference type="Gene3D" id="1.20.120.80">
    <property type="entry name" value="Cytochrome c oxidase, subunit III, four-helix bundle"/>
    <property type="match status" value="1"/>
</dbReference>
<feature type="transmembrane region" description="Helical" evidence="16">
    <location>
        <begin position="612"/>
        <end position="630"/>
    </location>
</feature>
<keyword evidence="9 14" id="KW-0249">Electron transport</keyword>
<reference evidence="18 19" key="1">
    <citation type="submission" date="2017-08" db="EMBL/GenBank/DDBJ databases">
        <title>Infants hospitalized years apart are colonized by the same room-sourced microbial strains.</title>
        <authorList>
            <person name="Brooks B."/>
            <person name="Olm M.R."/>
            <person name="Firek B.A."/>
            <person name="Baker R."/>
            <person name="Thomas B.C."/>
            <person name="Morowitz M.J."/>
            <person name="Banfield J.F."/>
        </authorList>
    </citation>
    <scope>NUCLEOTIDE SEQUENCE [LARGE SCALE GENOMIC DNA]</scope>
    <source>
        <strain evidence="18">S2_005_003_R2_41</strain>
    </source>
</reference>
<evidence type="ECO:0000256" key="3">
    <source>
        <dbReference type="ARBA" id="ARBA00022448"/>
    </source>
</evidence>
<feature type="transmembrane region" description="Helical" evidence="16">
    <location>
        <begin position="365"/>
        <end position="387"/>
    </location>
</feature>
<evidence type="ECO:0000256" key="6">
    <source>
        <dbReference type="ARBA" id="ARBA00022660"/>
    </source>
</evidence>
<keyword evidence="5 14" id="KW-0349">Heme</keyword>
<evidence type="ECO:0000256" key="2">
    <source>
        <dbReference type="ARBA" id="ARBA00009578"/>
    </source>
</evidence>
<evidence type="ECO:0000256" key="9">
    <source>
        <dbReference type="ARBA" id="ARBA00022982"/>
    </source>
</evidence>
<evidence type="ECO:0000259" key="17">
    <source>
        <dbReference type="PROSITE" id="PS50855"/>
    </source>
</evidence>
<dbReference type="InterPro" id="IPR036927">
    <property type="entry name" value="Cyt_c_oxase-like_su1_sf"/>
</dbReference>